<evidence type="ECO:0000256" key="3">
    <source>
        <dbReference type="ARBA" id="ARBA00010541"/>
    </source>
</evidence>
<dbReference type="Pfam" id="PF13180">
    <property type="entry name" value="PDZ_2"/>
    <property type="match status" value="2"/>
</dbReference>
<evidence type="ECO:0000256" key="15">
    <source>
        <dbReference type="PIRSR" id="PIRSR611782-2"/>
    </source>
</evidence>
<dbReference type="EMBL" id="CP014691">
    <property type="protein sequence ID" value="AQS88780.1"/>
    <property type="molecule type" value="Genomic_DNA"/>
</dbReference>
<evidence type="ECO:0000256" key="14">
    <source>
        <dbReference type="PIRSR" id="PIRSR611782-1"/>
    </source>
</evidence>
<evidence type="ECO:0000256" key="6">
    <source>
        <dbReference type="ARBA" id="ARBA00022670"/>
    </source>
</evidence>
<evidence type="ECO:0000256" key="13">
    <source>
        <dbReference type="ARBA" id="ARBA00032850"/>
    </source>
</evidence>
<dbReference type="InterPro" id="IPR001940">
    <property type="entry name" value="Peptidase_S1C"/>
</dbReference>
<dbReference type="SMART" id="SM00228">
    <property type="entry name" value="PDZ"/>
    <property type="match status" value="2"/>
</dbReference>
<feature type="signal peptide" evidence="17">
    <location>
        <begin position="1"/>
        <end position="21"/>
    </location>
</feature>
<keyword evidence="6 18" id="KW-0645">Protease</keyword>
<dbReference type="SUPFAM" id="SSF50156">
    <property type="entry name" value="PDZ domain-like"/>
    <property type="match status" value="2"/>
</dbReference>
<evidence type="ECO:0000256" key="5">
    <source>
        <dbReference type="ARBA" id="ARBA00013958"/>
    </source>
</evidence>
<proteinExistence type="inferred from homology"/>
<comment type="catalytic activity">
    <reaction evidence="1">
        <text>Acts on substrates that are at least partially unfolded. The cleavage site P1 residue is normally between a pair of hydrophobic residues, such as Val-|-Val.</text>
        <dbReference type="EC" id="3.4.21.107"/>
    </reaction>
</comment>
<evidence type="ECO:0000256" key="8">
    <source>
        <dbReference type="ARBA" id="ARBA00022737"/>
    </source>
</evidence>
<evidence type="ECO:0000256" key="16">
    <source>
        <dbReference type="SAM" id="MobiDB-lite"/>
    </source>
</evidence>
<name>A0A1U9KSY3_9PROT</name>
<feature type="active site" description="Charge relay system" evidence="14">
    <location>
        <position position="138"/>
    </location>
</feature>
<accession>A0A1U9KSY3</accession>
<evidence type="ECO:0000256" key="10">
    <source>
        <dbReference type="ARBA" id="ARBA00022801"/>
    </source>
</evidence>
<reference evidence="18 19" key="1">
    <citation type="submission" date="2016-03" db="EMBL/GenBank/DDBJ databases">
        <title>Acetic acid bacteria sequencing.</title>
        <authorList>
            <person name="Brandt J."/>
            <person name="Jakob F."/>
            <person name="Vogel R.F."/>
        </authorList>
    </citation>
    <scope>NUCLEOTIDE SEQUENCE [LARGE SCALE GENOMIC DNA]</scope>
    <source>
        <strain evidence="18 19">NBRC 101099</strain>
    </source>
</reference>
<evidence type="ECO:0000256" key="9">
    <source>
        <dbReference type="ARBA" id="ARBA00022764"/>
    </source>
</evidence>
<feature type="active site" description="Charge relay system" evidence="14">
    <location>
        <position position="168"/>
    </location>
</feature>
<dbReference type="PANTHER" id="PTHR22939:SF130">
    <property type="entry name" value="PERIPLASMIC SERINE ENDOPROTEASE DEGP-LIKE-RELATED"/>
    <property type="match status" value="1"/>
</dbReference>
<evidence type="ECO:0000256" key="1">
    <source>
        <dbReference type="ARBA" id="ARBA00001772"/>
    </source>
</evidence>
<comment type="similarity">
    <text evidence="3">Belongs to the peptidase S1C family.</text>
</comment>
<dbReference type="GO" id="GO:0004252">
    <property type="term" value="F:serine-type endopeptidase activity"/>
    <property type="evidence" value="ECO:0007669"/>
    <property type="project" value="InterPro"/>
</dbReference>
<feature type="binding site" evidence="15">
    <location>
        <begin position="240"/>
        <end position="242"/>
    </location>
    <ligand>
        <name>substrate</name>
    </ligand>
</feature>
<dbReference type="AlphaFoldDB" id="A0A1U9KSY3"/>
<dbReference type="InterPro" id="IPR001478">
    <property type="entry name" value="PDZ"/>
</dbReference>
<dbReference type="GO" id="GO:0006508">
    <property type="term" value="P:proteolysis"/>
    <property type="evidence" value="ECO:0007669"/>
    <property type="project" value="UniProtKB-KW"/>
</dbReference>
<evidence type="ECO:0000256" key="12">
    <source>
        <dbReference type="ARBA" id="ARBA00023016"/>
    </source>
</evidence>
<feature type="chain" id="PRO_5043512123" description="Probable periplasmic serine endoprotease DegP-like" evidence="17">
    <location>
        <begin position="22"/>
        <end position="507"/>
    </location>
</feature>
<dbReference type="InterPro" id="IPR011782">
    <property type="entry name" value="Pept_S1C_Do"/>
</dbReference>
<dbReference type="Gene3D" id="2.40.10.120">
    <property type="match status" value="1"/>
</dbReference>
<dbReference type="Pfam" id="PF13365">
    <property type="entry name" value="Trypsin_2"/>
    <property type="match status" value="1"/>
</dbReference>
<evidence type="ECO:0000256" key="17">
    <source>
        <dbReference type="SAM" id="SignalP"/>
    </source>
</evidence>
<evidence type="ECO:0000256" key="2">
    <source>
        <dbReference type="ARBA" id="ARBA00004418"/>
    </source>
</evidence>
<keyword evidence="19" id="KW-1185">Reference proteome</keyword>
<dbReference type="FunFam" id="2.40.10.120:FF:000007">
    <property type="entry name" value="Periplasmic serine endoprotease DegP-like"/>
    <property type="match status" value="1"/>
</dbReference>
<keyword evidence="12" id="KW-0346">Stress response</keyword>
<keyword evidence="10" id="KW-0378">Hydrolase</keyword>
<evidence type="ECO:0000256" key="11">
    <source>
        <dbReference type="ARBA" id="ARBA00022825"/>
    </source>
</evidence>
<feature type="binding site" evidence="15">
    <location>
        <position position="138"/>
    </location>
    <ligand>
        <name>substrate</name>
    </ligand>
</feature>
<dbReference type="EC" id="3.4.21.107" evidence="4"/>
<feature type="binding site" evidence="15">
    <location>
        <position position="168"/>
    </location>
    <ligand>
        <name>substrate</name>
    </ligand>
</feature>
<dbReference type="GO" id="GO:0042597">
    <property type="term" value="C:periplasmic space"/>
    <property type="evidence" value="ECO:0007669"/>
    <property type="project" value="UniProtKB-SubCell"/>
</dbReference>
<dbReference type="NCBIfam" id="TIGR02037">
    <property type="entry name" value="degP_htrA_DO"/>
    <property type="match status" value="1"/>
</dbReference>
<organism evidence="18 19">
    <name type="scientific">Neoasaia chiangmaiensis</name>
    <dbReference type="NCBI Taxonomy" id="320497"/>
    <lineage>
        <taxon>Bacteria</taxon>
        <taxon>Pseudomonadati</taxon>
        <taxon>Pseudomonadota</taxon>
        <taxon>Alphaproteobacteria</taxon>
        <taxon>Acetobacterales</taxon>
        <taxon>Acetobacteraceae</taxon>
        <taxon>Neoasaia</taxon>
    </lineage>
</organism>
<comment type="subcellular location">
    <subcellularLocation>
        <location evidence="2">Periplasm</location>
    </subcellularLocation>
</comment>
<feature type="active site" description="Charge relay system" evidence="14">
    <location>
        <position position="242"/>
    </location>
</feature>
<sequence length="507" mass="52828">MTQRIVPVAFALLLGSTVLSGADHAAVAQTAPAASAPVVPRPAPDSFANLADRLLPAVVNVSISATLKPGQDDDDGGPDDGPDDGPQVPDFPPGSPMEKFFHDFMNRKPSPDAPPRKMQALGSGFIISPDGYIVTNNHVVKDADQVSVTLQDDTVLKAHIVGRDSRTDLAVIKVDAPHPLPTVPFGNSDTARVGDWVLAIGNPFGLSGTVTSGIVSSRGRSIDRGVYDDFIQTDAPINRGNSGGPLFNLKGEVVGINTAIYSPSGGSIGIGFAIPSNDARGVIDQLRRLGHVQRGWIGIRVQDVSHDIADSLGLKVAKGALVAGVEPKGPAAVSGMKTGDVITKLNGEVIDGRSLPRLVAAIAPGTKTAFGVWRKGQDLTMDVVIKPSPEAPDMPPTAPRATGHATLSLADLGLTLGAIDDDARQKFKLSDSQRGVVVTAVTADGPAATRGLQAGDVVTELQQVEVDSPDALSHELARARAQKKHSILLLVQNSDGMRWVPLPLNGD</sequence>
<dbReference type="KEGG" id="nch:A0U93_13565"/>
<dbReference type="PROSITE" id="PS50106">
    <property type="entry name" value="PDZ"/>
    <property type="match status" value="2"/>
</dbReference>
<dbReference type="InterPro" id="IPR036034">
    <property type="entry name" value="PDZ_sf"/>
</dbReference>
<dbReference type="Gene3D" id="2.30.42.10">
    <property type="match status" value="2"/>
</dbReference>
<feature type="compositionally biased region" description="Acidic residues" evidence="16">
    <location>
        <begin position="72"/>
        <end position="83"/>
    </location>
</feature>
<keyword evidence="8" id="KW-0677">Repeat</keyword>
<keyword evidence="9" id="KW-0574">Periplasm</keyword>
<dbReference type="PRINTS" id="PR00834">
    <property type="entry name" value="PROTEASES2C"/>
</dbReference>
<protein>
    <recommendedName>
        <fullName evidence="5">Probable periplasmic serine endoprotease DegP-like</fullName>
        <ecNumber evidence="4">3.4.21.107</ecNumber>
    </recommendedName>
    <alternativeName>
        <fullName evidence="13">Protease Do</fullName>
    </alternativeName>
</protein>
<gene>
    <name evidence="18" type="ORF">A0U93_13565</name>
</gene>
<dbReference type="PANTHER" id="PTHR22939">
    <property type="entry name" value="SERINE PROTEASE FAMILY S1C HTRA-RELATED"/>
    <property type="match status" value="1"/>
</dbReference>
<dbReference type="InterPro" id="IPR009003">
    <property type="entry name" value="Peptidase_S1_PA"/>
</dbReference>
<evidence type="ECO:0000256" key="7">
    <source>
        <dbReference type="ARBA" id="ARBA00022729"/>
    </source>
</evidence>
<keyword evidence="7 17" id="KW-0732">Signal</keyword>
<dbReference type="Proteomes" id="UP000188604">
    <property type="component" value="Chromosome"/>
</dbReference>
<dbReference type="RefSeq" id="WP_077807827.1">
    <property type="nucleotide sequence ID" value="NZ_BJXS01000001.1"/>
</dbReference>
<evidence type="ECO:0000313" key="19">
    <source>
        <dbReference type="Proteomes" id="UP000188604"/>
    </source>
</evidence>
<evidence type="ECO:0000256" key="4">
    <source>
        <dbReference type="ARBA" id="ARBA00013035"/>
    </source>
</evidence>
<feature type="region of interest" description="Disordered" evidence="16">
    <location>
        <begin position="66"/>
        <end position="99"/>
    </location>
</feature>
<evidence type="ECO:0000313" key="18">
    <source>
        <dbReference type="EMBL" id="AQS88780.1"/>
    </source>
</evidence>
<dbReference type="SUPFAM" id="SSF50494">
    <property type="entry name" value="Trypsin-like serine proteases"/>
    <property type="match status" value="1"/>
</dbReference>
<dbReference type="CDD" id="cd10839">
    <property type="entry name" value="cpPDZ1_DegP-like"/>
    <property type="match status" value="1"/>
</dbReference>
<dbReference type="STRING" id="320497.A0U93_13565"/>
<keyword evidence="11" id="KW-0720">Serine protease</keyword>
<dbReference type="OrthoDB" id="9758917at2"/>